<dbReference type="GeneID" id="47722725"/>
<sequence length="663" mass="75082">MEVGKILKEILAVKERKQKRKDIAKIRDDFGGMISSAYYNNHLPEYIEGGNQAVYEGKRVLLPHLEILSRHPHDKDRLIDLKKDYTGKSDPWKNFFKSILKGEGNISKLLIKPVKLEDVKQSILDSKKSFSLFQGVVSTFNSISETYAKYATSEVDFEVVLNYVKSVTYKGEVVIQVKRKELHSQIKKGFLLNVAKWLEEDVLSDYKKWHRILRIRTEIGADAISEITENKRLMVPIKGKGDKISNFITKVLNHPKFRAFVTSLELINTTVKMNELNKKTSGKNVIDMTGAVAGLVSAATGYAEVKMLANGFLRDGKPVKFVVGTSKITGFIGGGVGVLMSALDCIETFQSRDYDASIAWGITTALGAIVLVDGIVAFIIGSAVGFMALAPLGVLFLLALVGTGLAMYLTDPPLVKFFKNNVLGSEHVLPAGNEAPSKYIRKIYKNRTVLVEDDFIEMRDFKKMAELLYDLLISYRVTSKVEQFEYKDIAHQSIIGYIREGLELKAGIAYKKVKVVKIRIHLRKFLYNTSSFDFAMKLFFKGVEKPTNQDQMLLSYKEKVIKDDKTKADVLEVTYRIPDAIMDQISLSSELVFISRTIINRELKEYWPYSQKEARYMAYKLSATDWLKPALEQVVLNTLSDKIFGKHIKIGTEKEIFNSKIWK</sequence>
<proteinExistence type="predicted"/>
<dbReference type="STRING" id="1349785.GCA_000509405_00194"/>
<organism evidence="2 3">
    <name type="scientific">Tenacibaculum maritimum NCIMB 2154</name>
    <dbReference type="NCBI Taxonomy" id="1349785"/>
    <lineage>
        <taxon>Bacteria</taxon>
        <taxon>Pseudomonadati</taxon>
        <taxon>Bacteroidota</taxon>
        <taxon>Flavobacteriia</taxon>
        <taxon>Flavobacteriales</taxon>
        <taxon>Flavobacteriaceae</taxon>
        <taxon>Tenacibaculum</taxon>
    </lineage>
</organism>
<evidence type="ECO:0000313" key="2">
    <source>
        <dbReference type="EMBL" id="SFZ81562.1"/>
    </source>
</evidence>
<keyword evidence="3" id="KW-1185">Reference proteome</keyword>
<keyword evidence="1" id="KW-0472">Membrane</keyword>
<protein>
    <submittedName>
        <fullName evidence="2">Uncharacterized protein</fullName>
    </submittedName>
</protein>
<dbReference type="EMBL" id="LT634361">
    <property type="protein sequence ID" value="SFZ81562.1"/>
    <property type="molecule type" value="Genomic_DNA"/>
</dbReference>
<feature type="transmembrane region" description="Helical" evidence="1">
    <location>
        <begin position="386"/>
        <end position="409"/>
    </location>
</feature>
<dbReference type="RefSeq" id="WP_100211022.1">
    <property type="nucleotide sequence ID" value="NZ_CP138495.1"/>
</dbReference>
<dbReference type="AlphaFoldDB" id="A0A2H1E8D0"/>
<dbReference type="OrthoDB" id="1187928at2"/>
<keyword evidence="1" id="KW-1133">Transmembrane helix</keyword>
<dbReference type="Proteomes" id="UP000231564">
    <property type="component" value="Chromosome MARIT"/>
</dbReference>
<accession>A0A2H1E8D0</accession>
<gene>
    <name evidence="2" type="ORF">MARIT_1172</name>
</gene>
<evidence type="ECO:0000256" key="1">
    <source>
        <dbReference type="SAM" id="Phobius"/>
    </source>
</evidence>
<evidence type="ECO:0000313" key="3">
    <source>
        <dbReference type="Proteomes" id="UP000231564"/>
    </source>
</evidence>
<keyword evidence="1" id="KW-0812">Transmembrane</keyword>
<name>A0A2H1E8D0_9FLAO</name>
<feature type="transmembrane region" description="Helical" evidence="1">
    <location>
        <begin position="328"/>
        <end position="346"/>
    </location>
</feature>
<feature type="transmembrane region" description="Helical" evidence="1">
    <location>
        <begin position="358"/>
        <end position="380"/>
    </location>
</feature>
<reference evidence="2 3" key="1">
    <citation type="submission" date="2016-11" db="EMBL/GenBank/DDBJ databases">
        <authorList>
            <person name="Jaros S."/>
            <person name="Januszkiewicz K."/>
            <person name="Wedrychowicz H."/>
        </authorList>
    </citation>
    <scope>NUCLEOTIDE SEQUENCE [LARGE SCALE GENOMIC DNA]</scope>
    <source>
        <strain evidence="2">NCIMB 2154T</strain>
    </source>
</reference>
<dbReference type="KEGG" id="tmar:MARIT_1172"/>